<gene>
    <name evidence="1" type="ORF">ENQ76_15135</name>
</gene>
<dbReference type="EMBL" id="DSOK01000416">
    <property type="protein sequence ID" value="HEN16794.1"/>
    <property type="molecule type" value="Genomic_DNA"/>
</dbReference>
<dbReference type="Pfam" id="PF25216">
    <property type="entry name" value="Volactin"/>
    <property type="match status" value="2"/>
</dbReference>
<accession>A0A7C2P1W7</accession>
<name>A0A7C2P1W7_9PLAN</name>
<dbReference type="AlphaFoldDB" id="A0A7C2P1W7"/>
<organism evidence="1">
    <name type="scientific">Schlesneria paludicola</name>
    <dbReference type="NCBI Taxonomy" id="360056"/>
    <lineage>
        <taxon>Bacteria</taxon>
        <taxon>Pseudomonadati</taxon>
        <taxon>Planctomycetota</taxon>
        <taxon>Planctomycetia</taxon>
        <taxon>Planctomycetales</taxon>
        <taxon>Planctomycetaceae</taxon>
        <taxon>Schlesneria</taxon>
    </lineage>
</organism>
<dbReference type="InterPro" id="IPR057363">
    <property type="entry name" value="Volactin"/>
</dbReference>
<proteinExistence type="predicted"/>
<sequence length="309" mass="33346">MTIGLDLGSTQFRCLRRQGPRLIGRACAAACLTLADTPAHRRLLERDAVRYVECDDQLLIVGEAALEWSRLLGIPVTPLLPDGRLSVSDPLSQDLIELILEATVPMASVLGELCCLTVPGELMPADAGPEREFLLPLIRRRGYRAMTIGQGFAVVLAELGQSRYCGVGISLGASQCEFALAHSGREIARCTIPWGASDLPAAVAGDEEPHEAHPLLTDFLVELLLEAGERIDQHDGFRVLSQPVSLACAGGLTAIRGFEQILQQAWRRAAWPIRLRSIHLASDRVYTVARGCLIQATLEAEAAALKSAA</sequence>
<protein>
    <submittedName>
        <fullName evidence="1">Uncharacterized protein</fullName>
    </submittedName>
</protein>
<comment type="caution">
    <text evidence="1">The sequence shown here is derived from an EMBL/GenBank/DDBJ whole genome shotgun (WGS) entry which is preliminary data.</text>
</comment>
<reference evidence="1" key="1">
    <citation type="journal article" date="2020" name="mSystems">
        <title>Genome- and Community-Level Interaction Insights into Carbon Utilization and Element Cycling Functions of Hydrothermarchaeota in Hydrothermal Sediment.</title>
        <authorList>
            <person name="Zhou Z."/>
            <person name="Liu Y."/>
            <person name="Xu W."/>
            <person name="Pan J."/>
            <person name="Luo Z.H."/>
            <person name="Li M."/>
        </authorList>
    </citation>
    <scope>NUCLEOTIDE SEQUENCE [LARGE SCALE GENOMIC DNA]</scope>
    <source>
        <strain evidence="1">SpSt-339</strain>
    </source>
</reference>
<evidence type="ECO:0000313" key="1">
    <source>
        <dbReference type="EMBL" id="HEN16794.1"/>
    </source>
</evidence>